<comment type="function">
    <text evidence="1">Component of the type II secretion system inner membrane complex required for the energy-dependent secretion of extracellular factors such as proteases and toxins from the periplasm.</text>
</comment>
<evidence type="ECO:0000256" key="2">
    <source>
        <dbReference type="ARBA" id="ARBA00004651"/>
    </source>
</evidence>
<evidence type="ECO:0000256" key="7">
    <source>
        <dbReference type="ARBA" id="ARBA00022989"/>
    </source>
</evidence>
<keyword evidence="4 10" id="KW-0813">Transport</keyword>
<dbReference type="InterPro" id="IPR001992">
    <property type="entry name" value="T2SS_GspF/T4SS_PilC_CS"/>
</dbReference>
<dbReference type="EMBL" id="JBHSGG010000001">
    <property type="protein sequence ID" value="MFC4726614.1"/>
    <property type="molecule type" value="Genomic_DNA"/>
</dbReference>
<keyword evidence="8 11" id="KW-0472">Membrane</keyword>
<gene>
    <name evidence="13" type="ORF">ACFO3Q_00285</name>
</gene>
<dbReference type="InterPro" id="IPR003004">
    <property type="entry name" value="GspF/PilC"/>
</dbReference>
<evidence type="ECO:0000256" key="1">
    <source>
        <dbReference type="ARBA" id="ARBA00002684"/>
    </source>
</evidence>
<comment type="subcellular location">
    <subcellularLocation>
        <location evidence="10">Cell inner membrane</location>
        <topology evidence="10">Multi-pass membrane protein</topology>
    </subcellularLocation>
    <subcellularLocation>
        <location evidence="2">Cell membrane</location>
        <topology evidence="2">Multi-pass membrane protein</topology>
    </subcellularLocation>
</comment>
<organism evidence="13 14">
    <name type="scientific">Coralloluteibacterium thermophilum</name>
    <dbReference type="NCBI Taxonomy" id="2707049"/>
    <lineage>
        <taxon>Bacteria</taxon>
        <taxon>Pseudomonadati</taxon>
        <taxon>Pseudomonadota</taxon>
        <taxon>Gammaproteobacteria</taxon>
        <taxon>Lysobacterales</taxon>
        <taxon>Lysobacteraceae</taxon>
        <taxon>Coralloluteibacterium</taxon>
    </lineage>
</organism>
<accession>A0ABV9NGB9</accession>
<feature type="transmembrane region" description="Helical" evidence="11">
    <location>
        <begin position="370"/>
        <end position="391"/>
    </location>
</feature>
<evidence type="ECO:0000256" key="8">
    <source>
        <dbReference type="ARBA" id="ARBA00023136"/>
    </source>
</evidence>
<evidence type="ECO:0000256" key="3">
    <source>
        <dbReference type="ARBA" id="ARBA00005745"/>
    </source>
</evidence>
<evidence type="ECO:0000313" key="13">
    <source>
        <dbReference type="EMBL" id="MFC4726614.1"/>
    </source>
</evidence>
<keyword evidence="6 10" id="KW-0812">Transmembrane</keyword>
<sequence>MPAFQFQALDATGRSERGVLQADTARAARSLLRERGLIPLEVEPVAAGARVPGAPRLGAAGRVVLTRQLATLVRAGLPLDEALAALADGATGPGRAIALALRARVGEGATLAQALDGFPQSFDTLYRASVAAGERSGRLDRVLLRLAAHLESRDALRRKVVGALAYPALLLAVALLVVAGLMLYVVPEVTGVFARSGQALPWPTRLLMAASDLLRAGWPWLLGAALVAGTALAATWRRPGFAGWRARLLLRVPGVRRLAVALDTARFARTLAMLGAAAVPLLDALRLSTATVANASLRAALEDAARQVREGLPLSRALARDGRFPAVALRLVASGERAGRLDEMLDAAADQLERELDTTLSVATAALGPAVILAVGAAVLFIVLAVLLPIFELNRLVG</sequence>
<dbReference type="PROSITE" id="PS00874">
    <property type="entry name" value="T2SP_F"/>
    <property type="match status" value="1"/>
</dbReference>
<keyword evidence="7 11" id="KW-1133">Transmembrane helix</keyword>
<proteinExistence type="inferred from homology"/>
<dbReference type="InterPro" id="IPR018076">
    <property type="entry name" value="T2SS_GspF_dom"/>
</dbReference>
<protein>
    <recommendedName>
        <fullName evidence="9">General secretion pathway protein F</fullName>
    </recommendedName>
</protein>
<feature type="domain" description="Type II secretion system protein GspF" evidence="12">
    <location>
        <begin position="267"/>
        <end position="389"/>
    </location>
</feature>
<evidence type="ECO:0000256" key="9">
    <source>
        <dbReference type="ARBA" id="ARBA00030750"/>
    </source>
</evidence>
<name>A0ABV9NGB9_9GAMM</name>
<dbReference type="PANTHER" id="PTHR30012:SF0">
    <property type="entry name" value="TYPE II SECRETION SYSTEM PROTEIN F-RELATED"/>
    <property type="match status" value="1"/>
</dbReference>
<dbReference type="Proteomes" id="UP001595892">
    <property type="component" value="Unassembled WGS sequence"/>
</dbReference>
<evidence type="ECO:0000256" key="11">
    <source>
        <dbReference type="SAM" id="Phobius"/>
    </source>
</evidence>
<reference evidence="14" key="1">
    <citation type="journal article" date="2019" name="Int. J. Syst. Evol. Microbiol.">
        <title>The Global Catalogue of Microorganisms (GCM) 10K type strain sequencing project: providing services to taxonomists for standard genome sequencing and annotation.</title>
        <authorList>
            <consortium name="The Broad Institute Genomics Platform"/>
            <consortium name="The Broad Institute Genome Sequencing Center for Infectious Disease"/>
            <person name="Wu L."/>
            <person name="Ma J."/>
        </authorList>
    </citation>
    <scope>NUCLEOTIDE SEQUENCE [LARGE SCALE GENOMIC DNA]</scope>
    <source>
        <strain evidence="14">CGMCC 1.13574</strain>
    </source>
</reference>
<dbReference type="RefSeq" id="WP_377002507.1">
    <property type="nucleotide sequence ID" value="NZ_JBHSGG010000001.1"/>
</dbReference>
<evidence type="ECO:0000256" key="4">
    <source>
        <dbReference type="ARBA" id="ARBA00022448"/>
    </source>
</evidence>
<evidence type="ECO:0000256" key="6">
    <source>
        <dbReference type="ARBA" id="ARBA00022692"/>
    </source>
</evidence>
<evidence type="ECO:0000256" key="5">
    <source>
        <dbReference type="ARBA" id="ARBA00022475"/>
    </source>
</evidence>
<feature type="transmembrane region" description="Helical" evidence="11">
    <location>
        <begin position="217"/>
        <end position="236"/>
    </location>
</feature>
<feature type="transmembrane region" description="Helical" evidence="11">
    <location>
        <begin position="163"/>
        <end position="186"/>
    </location>
</feature>
<keyword evidence="5" id="KW-1003">Cell membrane</keyword>
<comment type="caution">
    <text evidence="13">The sequence shown here is derived from an EMBL/GenBank/DDBJ whole genome shotgun (WGS) entry which is preliminary data.</text>
</comment>
<comment type="similarity">
    <text evidence="3 10">Belongs to the GSP F family.</text>
</comment>
<evidence type="ECO:0000259" key="12">
    <source>
        <dbReference type="Pfam" id="PF00482"/>
    </source>
</evidence>
<evidence type="ECO:0000313" key="14">
    <source>
        <dbReference type="Proteomes" id="UP001595892"/>
    </source>
</evidence>
<dbReference type="PANTHER" id="PTHR30012">
    <property type="entry name" value="GENERAL SECRETION PATHWAY PROTEIN"/>
    <property type="match status" value="1"/>
</dbReference>
<dbReference type="PRINTS" id="PR00812">
    <property type="entry name" value="BCTERIALGSPF"/>
</dbReference>
<feature type="domain" description="Type II secretion system protein GspF" evidence="12">
    <location>
        <begin position="66"/>
        <end position="187"/>
    </location>
</feature>
<dbReference type="InterPro" id="IPR042094">
    <property type="entry name" value="T2SS_GspF_sf"/>
</dbReference>
<dbReference type="Gene3D" id="1.20.81.30">
    <property type="entry name" value="Type II secretion system (T2SS), domain F"/>
    <property type="match status" value="2"/>
</dbReference>
<keyword evidence="14" id="KW-1185">Reference proteome</keyword>
<dbReference type="Pfam" id="PF00482">
    <property type="entry name" value="T2SSF"/>
    <property type="match status" value="2"/>
</dbReference>
<evidence type="ECO:0000256" key="10">
    <source>
        <dbReference type="RuleBase" id="RU003923"/>
    </source>
</evidence>